<protein>
    <recommendedName>
        <fullName evidence="3">Secreted protein</fullName>
    </recommendedName>
</protein>
<accession>A0ABX6T9T7</accession>
<evidence type="ECO:0000313" key="1">
    <source>
        <dbReference type="EMBL" id="QNP46430.1"/>
    </source>
</evidence>
<gene>
    <name evidence="1" type="ORF">H9L14_04415</name>
</gene>
<proteinExistence type="predicted"/>
<keyword evidence="2" id="KW-1185">Reference proteome</keyword>
<name>A0ABX6T9T7_9SPHN</name>
<dbReference type="EMBL" id="CP060782">
    <property type="protein sequence ID" value="QNP46430.1"/>
    <property type="molecule type" value="Genomic_DNA"/>
</dbReference>
<reference evidence="1 2" key="1">
    <citation type="submission" date="2020-08" db="EMBL/GenBank/DDBJ databases">
        <title>Genome sequence of Sphingomonas sediminicola KACC 15039T.</title>
        <authorList>
            <person name="Hyun D.-W."/>
            <person name="Bae J.-W."/>
        </authorList>
    </citation>
    <scope>NUCLEOTIDE SEQUENCE [LARGE SCALE GENOMIC DNA]</scope>
    <source>
        <strain evidence="1 2">KACC 15039</strain>
    </source>
</reference>
<evidence type="ECO:0000313" key="2">
    <source>
        <dbReference type="Proteomes" id="UP000516105"/>
    </source>
</evidence>
<sequence>MLSLVILLASPSFECANVRFGLIGHLPEDAFSVWIIDHRRKTTTLRHPVPRLLN</sequence>
<dbReference type="Proteomes" id="UP000516105">
    <property type="component" value="Chromosome"/>
</dbReference>
<dbReference type="RefSeq" id="WP_187709383.1">
    <property type="nucleotide sequence ID" value="NZ_CP060782.1"/>
</dbReference>
<organism evidence="1 2">
    <name type="scientific">Sphingomonas sediminicola</name>
    <dbReference type="NCBI Taxonomy" id="386874"/>
    <lineage>
        <taxon>Bacteria</taxon>
        <taxon>Pseudomonadati</taxon>
        <taxon>Pseudomonadota</taxon>
        <taxon>Alphaproteobacteria</taxon>
        <taxon>Sphingomonadales</taxon>
        <taxon>Sphingomonadaceae</taxon>
        <taxon>Sphingomonas</taxon>
    </lineage>
</organism>
<evidence type="ECO:0008006" key="3">
    <source>
        <dbReference type="Google" id="ProtNLM"/>
    </source>
</evidence>